<feature type="signal peptide" evidence="1">
    <location>
        <begin position="1"/>
        <end position="26"/>
    </location>
</feature>
<organism evidence="3 4">
    <name type="scientific">Sediminicoccus rosea</name>
    <dbReference type="NCBI Taxonomy" id="1225128"/>
    <lineage>
        <taxon>Bacteria</taxon>
        <taxon>Pseudomonadati</taxon>
        <taxon>Pseudomonadota</taxon>
        <taxon>Alphaproteobacteria</taxon>
        <taxon>Acetobacterales</taxon>
        <taxon>Roseomonadaceae</taxon>
        <taxon>Sediminicoccus</taxon>
    </lineage>
</organism>
<dbReference type="PANTHER" id="PTHR30383:SF5">
    <property type="entry name" value="SGNH HYDROLASE-TYPE ESTERASE DOMAIN-CONTAINING PROTEIN"/>
    <property type="match status" value="1"/>
</dbReference>
<dbReference type="Proteomes" id="UP001305521">
    <property type="component" value="Chromosome"/>
</dbReference>
<dbReference type="PANTHER" id="PTHR30383">
    <property type="entry name" value="THIOESTERASE 1/PROTEASE 1/LYSOPHOSPHOLIPASE L1"/>
    <property type="match status" value="1"/>
</dbReference>
<accession>A0ABZ0PH30</accession>
<feature type="domain" description="SGNH hydrolase-type esterase" evidence="2">
    <location>
        <begin position="73"/>
        <end position="235"/>
    </location>
</feature>
<keyword evidence="4" id="KW-1185">Reference proteome</keyword>
<dbReference type="InterPro" id="IPR051532">
    <property type="entry name" value="Ester_Hydrolysis_Enzymes"/>
</dbReference>
<sequence length="250" mass="26870">MRVAASLRRIALAVGLLLPASLPALAACPAPPAGPRPTTVVPAAGPWAEWRTAVNALTARLRGTDLAQARIVFVGDSITEGWQPNLFRMFYGHRGGLNLGIGGDTTQSLLWRLDNGHWPAALQPQAIVLLIGTNNIGHGNRPEDVAQGVAAVIEKLQRLAPQARILLLGVLPRGIYANDPMRAPIARLNQLIAACGDNQRIIYSEPGQLMVDGQGVLHDWVAFDWLHLTLTGYAILSTAIEGHLRLALQR</sequence>
<evidence type="ECO:0000313" key="4">
    <source>
        <dbReference type="Proteomes" id="UP001305521"/>
    </source>
</evidence>
<gene>
    <name evidence="3" type="ORF">R9Z33_23040</name>
</gene>
<dbReference type="InterPro" id="IPR036514">
    <property type="entry name" value="SGNH_hydro_sf"/>
</dbReference>
<dbReference type="RefSeq" id="WP_318648917.1">
    <property type="nucleotide sequence ID" value="NZ_CP137852.1"/>
</dbReference>
<proteinExistence type="predicted"/>
<evidence type="ECO:0000313" key="3">
    <source>
        <dbReference type="EMBL" id="WPB84954.1"/>
    </source>
</evidence>
<dbReference type="InterPro" id="IPR013830">
    <property type="entry name" value="SGNH_hydro"/>
</dbReference>
<dbReference type="SUPFAM" id="SSF52266">
    <property type="entry name" value="SGNH hydrolase"/>
    <property type="match status" value="1"/>
</dbReference>
<dbReference type="Pfam" id="PF13472">
    <property type="entry name" value="Lipase_GDSL_2"/>
    <property type="match status" value="1"/>
</dbReference>
<dbReference type="Gene3D" id="3.40.50.1110">
    <property type="entry name" value="SGNH hydrolase"/>
    <property type="match status" value="1"/>
</dbReference>
<protein>
    <submittedName>
        <fullName evidence="3">GDSL-type esterase/lipase family protein</fullName>
    </submittedName>
</protein>
<dbReference type="PROSITE" id="PS51257">
    <property type="entry name" value="PROKAR_LIPOPROTEIN"/>
    <property type="match status" value="1"/>
</dbReference>
<reference evidence="3 4" key="1">
    <citation type="submission" date="2023-11" db="EMBL/GenBank/DDBJ databases">
        <title>Arctic aerobic anoxygenic photoheterotroph Sediminicoccus rosea KRV36 adapts its photosynthesis to long days of polar summer.</title>
        <authorList>
            <person name="Tomasch J."/>
            <person name="Kopejtka K."/>
            <person name="Bily T."/>
            <person name="Gardiner A.T."/>
            <person name="Gardian Z."/>
            <person name="Shivaramu S."/>
            <person name="Koblizek M."/>
            <person name="Engelhardt F."/>
            <person name="Kaftan D."/>
        </authorList>
    </citation>
    <scope>NUCLEOTIDE SEQUENCE [LARGE SCALE GENOMIC DNA]</scope>
    <source>
        <strain evidence="3 4">R-30</strain>
    </source>
</reference>
<keyword evidence="1" id="KW-0732">Signal</keyword>
<evidence type="ECO:0000256" key="1">
    <source>
        <dbReference type="SAM" id="SignalP"/>
    </source>
</evidence>
<evidence type="ECO:0000259" key="2">
    <source>
        <dbReference type="Pfam" id="PF13472"/>
    </source>
</evidence>
<feature type="chain" id="PRO_5046488334" evidence="1">
    <location>
        <begin position="27"/>
        <end position="250"/>
    </location>
</feature>
<name>A0ABZ0PH30_9PROT</name>
<dbReference type="EMBL" id="CP137852">
    <property type="protein sequence ID" value="WPB84954.1"/>
    <property type="molecule type" value="Genomic_DNA"/>
</dbReference>